<proteinExistence type="predicted"/>
<gene>
    <name evidence="5" type="ORF">AB0L16_18280</name>
</gene>
<name>A0ABV3JZR5_STRON</name>
<dbReference type="SMART" id="SM00558">
    <property type="entry name" value="JmjC"/>
    <property type="match status" value="1"/>
</dbReference>
<keyword evidence="3" id="KW-0408">Iron</keyword>
<accession>A0ABV3JZR5</accession>
<dbReference type="PANTHER" id="PTHR13096:SF9">
    <property type="entry name" value="BIFUNCTIONAL LYSINE-SPECIFIC DEMETHYLASE AND HISTIDYL-HYDROXYLASE"/>
    <property type="match status" value="1"/>
</dbReference>
<evidence type="ECO:0000256" key="2">
    <source>
        <dbReference type="ARBA" id="ARBA00022723"/>
    </source>
</evidence>
<dbReference type="EMBL" id="JBFAUK010000013">
    <property type="protein sequence ID" value="MEV5508396.1"/>
    <property type="molecule type" value="Genomic_DNA"/>
</dbReference>
<comment type="caution">
    <text evidence="5">The sequence shown here is derived from an EMBL/GenBank/DDBJ whole genome shotgun (WGS) entry which is preliminary data.</text>
</comment>
<dbReference type="Proteomes" id="UP001552594">
    <property type="component" value="Unassembled WGS sequence"/>
</dbReference>
<dbReference type="PANTHER" id="PTHR13096">
    <property type="entry name" value="MINA53 MYC INDUCED NUCLEAR ANTIGEN"/>
    <property type="match status" value="1"/>
</dbReference>
<dbReference type="InterPro" id="IPR003347">
    <property type="entry name" value="JmjC_dom"/>
</dbReference>
<dbReference type="SUPFAM" id="SSF51197">
    <property type="entry name" value="Clavaminate synthase-like"/>
    <property type="match status" value="1"/>
</dbReference>
<dbReference type="InterPro" id="IPR039994">
    <property type="entry name" value="NO66-like"/>
</dbReference>
<protein>
    <submittedName>
        <fullName evidence="5">Cupin domain-containing protein</fullName>
    </submittedName>
</protein>
<sequence>MTLLADQGEAAPRAQPCADLSRLIRPFTLDTFRREHWERRPLLVRRHDPLYFAELLTLEDVDTALSLSGGRLDGLRVVLDGKETRLASLAASRGPNGSVNALEELYACYRNGSTVVLNALEQWNPRLQRLADALGTELSARIQANVYVTPPGARGFVPHYDTHDVFVAQIHGTKRWQLASQPHELPMKNEPYDKSRPEPAVEQEFDLEPGDLLYLPRGAVHSATSNETVSVHVTLGVHPLLYGEVIEHALRRLFSRDVRFRRGLPMGFASDAEARREVERTVAELLATLPTALSPADIADESVTRAVSIATPVLHGHLADLDSLAGLGLTTPLRVRTGLRWNLTVTGDTVALEFHNKAVRMPAAVAEEVCYVAERGPAAFTADAIPGDLDGPGRLTLVRALLREGFLTFG</sequence>
<keyword evidence="2" id="KW-0479">Metal-binding</keyword>
<evidence type="ECO:0000256" key="1">
    <source>
        <dbReference type="ARBA" id="ARBA00001954"/>
    </source>
</evidence>
<reference evidence="5 6" key="1">
    <citation type="submission" date="2024-06" db="EMBL/GenBank/DDBJ databases">
        <title>The Natural Products Discovery Center: Release of the First 8490 Sequenced Strains for Exploring Actinobacteria Biosynthetic Diversity.</title>
        <authorList>
            <person name="Kalkreuter E."/>
            <person name="Kautsar S.A."/>
            <person name="Yang D."/>
            <person name="Bader C.D."/>
            <person name="Teijaro C.N."/>
            <person name="Fluegel L."/>
            <person name="Davis C.M."/>
            <person name="Simpson J.R."/>
            <person name="Lauterbach L."/>
            <person name="Steele A.D."/>
            <person name="Gui C."/>
            <person name="Meng S."/>
            <person name="Li G."/>
            <person name="Viehrig K."/>
            <person name="Ye F."/>
            <person name="Su P."/>
            <person name="Kiefer A.F."/>
            <person name="Nichols A."/>
            <person name="Cepeda A.J."/>
            <person name="Yan W."/>
            <person name="Fan B."/>
            <person name="Jiang Y."/>
            <person name="Adhikari A."/>
            <person name="Zheng C.-J."/>
            <person name="Schuster L."/>
            <person name="Cowan T.M."/>
            <person name="Smanski M.J."/>
            <person name="Chevrette M.G."/>
            <person name="De Carvalho L.P.S."/>
            <person name="Shen B."/>
        </authorList>
    </citation>
    <scope>NUCLEOTIDE SEQUENCE [LARGE SCALE GENOMIC DNA]</scope>
    <source>
        <strain evidence="5 6">NPDC052347</strain>
    </source>
</reference>
<evidence type="ECO:0000313" key="5">
    <source>
        <dbReference type="EMBL" id="MEV5508396.1"/>
    </source>
</evidence>
<keyword evidence="6" id="KW-1185">Reference proteome</keyword>
<evidence type="ECO:0000256" key="3">
    <source>
        <dbReference type="ARBA" id="ARBA00023004"/>
    </source>
</evidence>
<comment type="cofactor">
    <cofactor evidence="1">
        <name>Fe(2+)</name>
        <dbReference type="ChEBI" id="CHEBI:29033"/>
    </cofactor>
</comment>
<dbReference type="RefSeq" id="WP_109279172.1">
    <property type="nucleotide sequence ID" value="NZ_JBFAUK010000013.1"/>
</dbReference>
<dbReference type="Gene3D" id="2.60.120.650">
    <property type="entry name" value="Cupin"/>
    <property type="match status" value="1"/>
</dbReference>
<dbReference type="Pfam" id="PF08007">
    <property type="entry name" value="JmjC_2"/>
    <property type="match status" value="1"/>
</dbReference>
<feature type="domain" description="JmjC" evidence="4">
    <location>
        <begin position="123"/>
        <end position="254"/>
    </location>
</feature>
<dbReference type="PROSITE" id="PS51184">
    <property type="entry name" value="JMJC"/>
    <property type="match status" value="1"/>
</dbReference>
<evidence type="ECO:0000259" key="4">
    <source>
        <dbReference type="PROSITE" id="PS51184"/>
    </source>
</evidence>
<organism evidence="5 6">
    <name type="scientific">Streptomyces orinoci</name>
    <name type="common">Streptoverticillium orinoci</name>
    <dbReference type="NCBI Taxonomy" id="67339"/>
    <lineage>
        <taxon>Bacteria</taxon>
        <taxon>Bacillati</taxon>
        <taxon>Actinomycetota</taxon>
        <taxon>Actinomycetes</taxon>
        <taxon>Kitasatosporales</taxon>
        <taxon>Streptomycetaceae</taxon>
        <taxon>Streptomyces</taxon>
    </lineage>
</organism>
<evidence type="ECO:0000313" key="6">
    <source>
        <dbReference type="Proteomes" id="UP001552594"/>
    </source>
</evidence>